<organism evidence="3 4">
    <name type="scientific">Syncephalastrum racemosum</name>
    <name type="common">Filamentous fungus</name>
    <dbReference type="NCBI Taxonomy" id="13706"/>
    <lineage>
        <taxon>Eukaryota</taxon>
        <taxon>Fungi</taxon>
        <taxon>Fungi incertae sedis</taxon>
        <taxon>Mucoromycota</taxon>
        <taxon>Mucoromycotina</taxon>
        <taxon>Mucoromycetes</taxon>
        <taxon>Mucorales</taxon>
        <taxon>Syncephalastraceae</taxon>
        <taxon>Syncephalastrum</taxon>
    </lineage>
</organism>
<dbReference type="Proteomes" id="UP000242180">
    <property type="component" value="Unassembled WGS sequence"/>
</dbReference>
<keyword evidence="2" id="KW-0732">Signal</keyword>
<dbReference type="EMBL" id="MCGN01000009">
    <property type="protein sequence ID" value="ORY93589.1"/>
    <property type="molecule type" value="Genomic_DNA"/>
</dbReference>
<reference evidence="3 4" key="1">
    <citation type="submission" date="2016-07" db="EMBL/GenBank/DDBJ databases">
        <title>Pervasive Adenine N6-methylation of Active Genes in Fungi.</title>
        <authorList>
            <consortium name="DOE Joint Genome Institute"/>
            <person name="Mondo S.J."/>
            <person name="Dannebaum R.O."/>
            <person name="Kuo R.C."/>
            <person name="Labutti K."/>
            <person name="Haridas S."/>
            <person name="Kuo A."/>
            <person name="Salamov A."/>
            <person name="Ahrendt S.R."/>
            <person name="Lipzen A."/>
            <person name="Sullivan W."/>
            <person name="Andreopoulos W.B."/>
            <person name="Clum A."/>
            <person name="Lindquist E."/>
            <person name="Daum C."/>
            <person name="Ramamoorthy G.K."/>
            <person name="Gryganskyi A."/>
            <person name="Culley D."/>
            <person name="Magnuson J.K."/>
            <person name="James T.Y."/>
            <person name="O'Malley M.A."/>
            <person name="Stajich J.E."/>
            <person name="Spatafora J.W."/>
            <person name="Visel A."/>
            <person name="Grigoriev I.V."/>
        </authorList>
    </citation>
    <scope>NUCLEOTIDE SEQUENCE [LARGE SCALE GENOMIC DNA]</scope>
    <source>
        <strain evidence="3 4">NRRL 2496</strain>
    </source>
</reference>
<evidence type="ECO:0000256" key="2">
    <source>
        <dbReference type="SAM" id="SignalP"/>
    </source>
</evidence>
<feature type="compositionally biased region" description="Polar residues" evidence="1">
    <location>
        <begin position="23"/>
        <end position="35"/>
    </location>
</feature>
<comment type="caution">
    <text evidence="3">The sequence shown here is derived from an EMBL/GenBank/DDBJ whole genome shotgun (WGS) entry which is preliminary data.</text>
</comment>
<evidence type="ECO:0000313" key="3">
    <source>
        <dbReference type="EMBL" id="ORY93589.1"/>
    </source>
</evidence>
<feature type="region of interest" description="Disordered" evidence="1">
    <location>
        <begin position="23"/>
        <end position="62"/>
    </location>
</feature>
<keyword evidence="4" id="KW-1185">Reference proteome</keyword>
<name>A0A1X2H5A7_SYNRA</name>
<feature type="chain" id="PRO_5012371799" evidence="2">
    <location>
        <begin position="22"/>
        <end position="107"/>
    </location>
</feature>
<evidence type="ECO:0000256" key="1">
    <source>
        <dbReference type="SAM" id="MobiDB-lite"/>
    </source>
</evidence>
<dbReference type="AlphaFoldDB" id="A0A1X2H5A7"/>
<accession>A0A1X2H5A7</accession>
<gene>
    <name evidence="3" type="ORF">BCR43DRAFT_517794</name>
</gene>
<protein>
    <submittedName>
        <fullName evidence="3">Uncharacterized protein</fullName>
    </submittedName>
</protein>
<dbReference type="InParanoid" id="A0A1X2H5A7"/>
<proteinExistence type="predicted"/>
<sequence>MRSILFLTATVAICLSGAVFAQDTNSNPDELQASDSELPLDADGFASPVDGPATGTGAGRDPDIGYYGTAGGILGVDYSPLLNALRNLNGADPAGAANALAGANALP</sequence>
<evidence type="ECO:0000313" key="4">
    <source>
        <dbReference type="Proteomes" id="UP000242180"/>
    </source>
</evidence>
<feature type="signal peptide" evidence="2">
    <location>
        <begin position="1"/>
        <end position="21"/>
    </location>
</feature>